<dbReference type="InterPro" id="IPR011009">
    <property type="entry name" value="Kinase-like_dom_sf"/>
</dbReference>
<dbReference type="SUPFAM" id="SSF56112">
    <property type="entry name" value="Protein kinase-like (PK-like)"/>
    <property type="match status" value="1"/>
</dbReference>
<dbReference type="VEuPathDB" id="FungiDB:sscle_11g081410"/>
<gene>
    <name evidence="3" type="ORF">sscle_11g081410</name>
</gene>
<organism evidence="3 4">
    <name type="scientific">Sclerotinia sclerotiorum (strain ATCC 18683 / 1980 / Ss-1)</name>
    <name type="common">White mold</name>
    <name type="synonym">Whetzelinia sclerotiorum</name>
    <dbReference type="NCBI Taxonomy" id="665079"/>
    <lineage>
        <taxon>Eukaryota</taxon>
        <taxon>Fungi</taxon>
        <taxon>Dikarya</taxon>
        <taxon>Ascomycota</taxon>
        <taxon>Pezizomycotina</taxon>
        <taxon>Leotiomycetes</taxon>
        <taxon>Helotiales</taxon>
        <taxon>Sclerotiniaceae</taxon>
        <taxon>Sclerotinia</taxon>
    </lineage>
</organism>
<dbReference type="AlphaFoldDB" id="A0A1D9QEP2"/>
<name>A0A1D9QEP2_SCLS1</name>
<dbReference type="EMBL" id="CP017824">
    <property type="protein sequence ID" value="APA13371.1"/>
    <property type="molecule type" value="Genomic_DNA"/>
</dbReference>
<dbReference type="OrthoDB" id="4062651at2759"/>
<reference evidence="4" key="1">
    <citation type="journal article" date="2017" name="Genome Biol. Evol.">
        <title>The complete genome sequence of the phytopathogenic fungus Sclerotinia sclerotiorum reveals insights into the genome architecture of broad host range pathogens.</title>
        <authorList>
            <person name="Derbyshire M."/>
            <person name="Denton-Giles M."/>
            <person name="Hegedus D."/>
            <person name="Seifbarghy S."/>
            <person name="Rollins J."/>
            <person name="van Kan J."/>
            <person name="Seidl M.F."/>
            <person name="Faino L."/>
            <person name="Mbengue M."/>
            <person name="Navaud O."/>
            <person name="Raffaele S."/>
            <person name="Hammond-Kosack K."/>
            <person name="Heard S."/>
            <person name="Oliver R."/>
        </authorList>
    </citation>
    <scope>NUCLEOTIDE SEQUENCE [LARGE SCALE GENOMIC DNA]</scope>
    <source>
        <strain evidence="4">ATCC 18683 / 1980 / Ss-1</strain>
    </source>
</reference>
<accession>A0A1D9QEP2</accession>
<dbReference type="PROSITE" id="PS50011">
    <property type="entry name" value="PROTEIN_KINASE_DOM"/>
    <property type="match status" value="1"/>
</dbReference>
<feature type="compositionally biased region" description="Polar residues" evidence="1">
    <location>
        <begin position="20"/>
        <end position="34"/>
    </location>
</feature>
<protein>
    <recommendedName>
        <fullName evidence="2">Protein kinase domain-containing protein</fullName>
    </recommendedName>
</protein>
<sequence length="193" mass="21768">MSRMTDRMTPSLHRTPARLGNNSAQSSAKLATTSNDRAKQGNLLRVWLTSPWGDYQSIAPITAKGCLLACRKGDYFEKVTIGVYEGDDTLQFLQALSVIQHANISKILDIYCDENKIFIASEYFELSLVDLDFQMFEFDEWEIATIITEVLKGSEYLLCQGVSCKELSMLNIRLSINGDVKIGGLQNLYMKYL</sequence>
<dbReference type="GO" id="GO:0005524">
    <property type="term" value="F:ATP binding"/>
    <property type="evidence" value="ECO:0007669"/>
    <property type="project" value="InterPro"/>
</dbReference>
<dbReference type="GO" id="GO:0004672">
    <property type="term" value="F:protein kinase activity"/>
    <property type="evidence" value="ECO:0007669"/>
    <property type="project" value="InterPro"/>
</dbReference>
<proteinExistence type="predicted"/>
<dbReference type="Pfam" id="PF00069">
    <property type="entry name" value="Pkinase"/>
    <property type="match status" value="1"/>
</dbReference>
<dbReference type="Gene3D" id="1.10.510.10">
    <property type="entry name" value="Transferase(Phosphotransferase) domain 1"/>
    <property type="match status" value="1"/>
</dbReference>
<dbReference type="RefSeq" id="XP_001591414.1">
    <property type="nucleotide sequence ID" value="XM_001591364.1"/>
</dbReference>
<dbReference type="KEGG" id="ssl:SS1G_08040"/>
<evidence type="ECO:0000256" key="1">
    <source>
        <dbReference type="SAM" id="MobiDB-lite"/>
    </source>
</evidence>
<feature type="region of interest" description="Disordered" evidence="1">
    <location>
        <begin position="1"/>
        <end position="34"/>
    </location>
</feature>
<evidence type="ECO:0000313" key="3">
    <source>
        <dbReference type="EMBL" id="APA13371.1"/>
    </source>
</evidence>
<feature type="domain" description="Protein kinase" evidence="2">
    <location>
        <begin position="32"/>
        <end position="193"/>
    </location>
</feature>
<evidence type="ECO:0000259" key="2">
    <source>
        <dbReference type="PROSITE" id="PS50011"/>
    </source>
</evidence>
<evidence type="ECO:0000313" key="4">
    <source>
        <dbReference type="Proteomes" id="UP000177798"/>
    </source>
</evidence>
<dbReference type="Proteomes" id="UP000177798">
    <property type="component" value="Chromosome 11"/>
</dbReference>
<dbReference type="InterPro" id="IPR000719">
    <property type="entry name" value="Prot_kinase_dom"/>
</dbReference>